<comment type="caution">
    <text evidence="1">The sequence shown here is derived from an EMBL/GenBank/DDBJ whole genome shotgun (WGS) entry which is preliminary data.</text>
</comment>
<proteinExistence type="predicted"/>
<sequence>MKRKRFITFTSWLCLVIELVYWFSTAVLVCVLASTFFDSPLAAETLDFANWNLSQSNVYNGIVKIWKLNIPVFRFFSSHEITIPTLQTVLLCGLLTSTLNALCFHFLYRLLHQTKKELEATNLASAFQTGQAERIKKAGILLLSIPFLQFGFSFLLNLPNLSTPSYDIAWSFESLVLGLLLIALSTYFQSGIHLQQDVDGLI</sequence>
<name>A0AC61R991_9FIRM</name>
<gene>
    <name evidence="1" type="ORF">E5336_03590</name>
</gene>
<dbReference type="Proteomes" id="UP000308836">
    <property type="component" value="Unassembled WGS sequence"/>
</dbReference>
<protein>
    <submittedName>
        <fullName evidence="1">Uncharacterized protein</fullName>
    </submittedName>
</protein>
<organism evidence="1 2">
    <name type="scientific">Dubosiella muris</name>
    <dbReference type="NCBI Taxonomy" id="3038133"/>
    <lineage>
        <taxon>Bacteria</taxon>
        <taxon>Bacillati</taxon>
        <taxon>Bacillota</taxon>
        <taxon>Erysipelotrichia</taxon>
        <taxon>Erysipelotrichales</taxon>
        <taxon>Erysipelotrichaceae</taxon>
        <taxon>Dubosiella</taxon>
    </lineage>
</organism>
<reference evidence="1" key="1">
    <citation type="submission" date="2019-04" db="EMBL/GenBank/DDBJ databases">
        <title>Microbes associate with the intestines of laboratory mice.</title>
        <authorList>
            <person name="Navarre W."/>
            <person name="Wong E."/>
            <person name="Huang K."/>
            <person name="Tropini C."/>
            <person name="Ng K."/>
            <person name="Yu B."/>
        </authorList>
    </citation>
    <scope>NUCLEOTIDE SEQUENCE</scope>
    <source>
        <strain evidence="1">NM09_H32</strain>
    </source>
</reference>
<evidence type="ECO:0000313" key="1">
    <source>
        <dbReference type="EMBL" id="TGY66619.1"/>
    </source>
</evidence>
<accession>A0AC61R991</accession>
<evidence type="ECO:0000313" key="2">
    <source>
        <dbReference type="Proteomes" id="UP000308836"/>
    </source>
</evidence>
<keyword evidence="2" id="KW-1185">Reference proteome</keyword>
<dbReference type="EMBL" id="SRYG01000005">
    <property type="protein sequence ID" value="TGY66619.1"/>
    <property type="molecule type" value="Genomic_DNA"/>
</dbReference>